<protein>
    <submittedName>
        <fullName evidence="1">Uncharacterized protein</fullName>
    </submittedName>
</protein>
<gene>
    <name evidence="1" type="ORF">TGPRC2_357990</name>
</gene>
<evidence type="ECO:0000313" key="2">
    <source>
        <dbReference type="Proteomes" id="UP000075225"/>
    </source>
</evidence>
<reference evidence="2" key="1">
    <citation type="submission" date="2016-03" db="EMBL/GenBank/DDBJ databases">
        <authorList>
            <person name="Sibley D."/>
            <person name="Venepally P."/>
            <person name="Karamycheva S."/>
            <person name="Hadjithomas M."/>
            <person name="Khan A."/>
            <person name="Brunk B."/>
            <person name="Roos D."/>
            <person name="Caler E."/>
            <person name="Lorenzi H."/>
        </authorList>
    </citation>
    <scope>NUCLEOTIDE SEQUENCE [LARGE SCALE GENOMIC DNA]</scope>
    <source>
        <strain evidence="2">TgCatPRC2</strain>
    </source>
</reference>
<dbReference type="Proteomes" id="UP000075225">
    <property type="component" value="Unassembled WGS sequence"/>
</dbReference>
<comment type="caution">
    <text evidence="1">The sequence shown here is derived from an EMBL/GenBank/DDBJ whole genome shotgun (WGS) entry which is preliminary data.</text>
</comment>
<evidence type="ECO:0000313" key="1">
    <source>
        <dbReference type="EMBL" id="KYK65324.1"/>
    </source>
</evidence>
<dbReference type="EMBL" id="AHZP02001999">
    <property type="protein sequence ID" value="KYK65324.1"/>
    <property type="molecule type" value="Genomic_DNA"/>
</dbReference>
<accession>A0A151H7N2</accession>
<organism evidence="1 2">
    <name type="scientific">Toxoplasma gondii TgCatPRC2</name>
    <dbReference type="NCBI Taxonomy" id="1130821"/>
    <lineage>
        <taxon>Eukaryota</taxon>
        <taxon>Sar</taxon>
        <taxon>Alveolata</taxon>
        <taxon>Apicomplexa</taxon>
        <taxon>Conoidasida</taxon>
        <taxon>Coccidia</taxon>
        <taxon>Eucoccidiorida</taxon>
        <taxon>Eimeriorina</taxon>
        <taxon>Sarcocystidae</taxon>
        <taxon>Toxoplasma</taxon>
    </lineage>
</organism>
<name>A0A151H7N2_TOXGO</name>
<proteinExistence type="predicted"/>
<sequence length="193" mass="21775">MPALDFFCCSLSSTGFERAGCRLVSPTDGCGVRLAWRRRCGRLNTGRIDLRVDFSLDLVERFARRGATAVVRFPALLVGDFSAKAGYRRRFRPSGIRRRSGRNACFIVSLAAKCPTATGVPLAPRPRRRVTRLSCRSMMWRVLRGKRMRQCRGKRSVGLLVAASRWQRRNWSRGIGASSKAAEEVEARFHRVT</sequence>
<dbReference type="AlphaFoldDB" id="A0A151H7N2"/>
<dbReference type="VEuPathDB" id="ToxoDB:TGPRC2_357990"/>